<dbReference type="EMBL" id="PVTD01000001">
    <property type="protein sequence ID" value="PRY26769.1"/>
    <property type="molecule type" value="Genomic_DNA"/>
</dbReference>
<dbReference type="CDD" id="cd04301">
    <property type="entry name" value="NAT_SF"/>
    <property type="match status" value="1"/>
</dbReference>
<organism evidence="4 5">
    <name type="scientific">Aliiruegeria haliotis</name>
    <dbReference type="NCBI Taxonomy" id="1280846"/>
    <lineage>
        <taxon>Bacteria</taxon>
        <taxon>Pseudomonadati</taxon>
        <taxon>Pseudomonadota</taxon>
        <taxon>Alphaproteobacteria</taxon>
        <taxon>Rhodobacterales</taxon>
        <taxon>Roseobacteraceae</taxon>
        <taxon>Aliiruegeria</taxon>
    </lineage>
</organism>
<evidence type="ECO:0000259" key="3">
    <source>
        <dbReference type="PROSITE" id="PS51186"/>
    </source>
</evidence>
<comment type="caution">
    <text evidence="4">The sequence shown here is derived from an EMBL/GenBank/DDBJ whole genome shotgun (WGS) entry which is preliminary data.</text>
</comment>
<dbReference type="InterPro" id="IPR050832">
    <property type="entry name" value="Bact_Acetyltransf"/>
</dbReference>
<dbReference type="InterPro" id="IPR000182">
    <property type="entry name" value="GNAT_dom"/>
</dbReference>
<evidence type="ECO:0000256" key="2">
    <source>
        <dbReference type="ARBA" id="ARBA00023315"/>
    </source>
</evidence>
<dbReference type="Gene3D" id="3.40.630.30">
    <property type="match status" value="1"/>
</dbReference>
<evidence type="ECO:0000256" key="1">
    <source>
        <dbReference type="ARBA" id="ARBA00022679"/>
    </source>
</evidence>
<keyword evidence="1 4" id="KW-0808">Transferase</keyword>
<dbReference type="Pfam" id="PF00583">
    <property type="entry name" value="Acetyltransf_1"/>
    <property type="match status" value="1"/>
</dbReference>
<dbReference type="OrthoDB" id="9788924at2"/>
<feature type="domain" description="N-acetyltransferase" evidence="3">
    <location>
        <begin position="6"/>
        <end position="191"/>
    </location>
</feature>
<keyword evidence="5" id="KW-1185">Reference proteome</keyword>
<sequence>MAPSEIFIRPALPEDADQLAVLVNQAGEGMPLLVWQDMAEPGEDPWQVGRNRVRGTGAGISHRNGWVAMRDGALAGCLFGYTQPERPPPLDPDMPAMFRPLAELENAAPGTGYVYVLSTVANQQGRGVGTALLAHAERYRGPNGMSLIVSDGNPGAMRLYSRCGYVERARLPMVKDGWDNAGSYWILMVKD</sequence>
<evidence type="ECO:0000313" key="4">
    <source>
        <dbReference type="EMBL" id="PRY26769.1"/>
    </source>
</evidence>
<evidence type="ECO:0000313" key="5">
    <source>
        <dbReference type="Proteomes" id="UP000239480"/>
    </source>
</evidence>
<proteinExistence type="predicted"/>
<reference evidence="4 5" key="1">
    <citation type="submission" date="2018-03" db="EMBL/GenBank/DDBJ databases">
        <title>Genomic Encyclopedia of Archaeal and Bacterial Type Strains, Phase II (KMG-II): from individual species to whole genera.</title>
        <authorList>
            <person name="Goeker M."/>
        </authorList>
    </citation>
    <scope>NUCLEOTIDE SEQUENCE [LARGE SCALE GENOMIC DNA]</scope>
    <source>
        <strain evidence="4 5">DSM 29328</strain>
    </source>
</reference>
<keyword evidence="2" id="KW-0012">Acyltransferase</keyword>
<name>A0A2T0S014_9RHOB</name>
<dbReference type="PANTHER" id="PTHR43877">
    <property type="entry name" value="AMINOALKYLPHOSPHONATE N-ACETYLTRANSFERASE-RELATED-RELATED"/>
    <property type="match status" value="1"/>
</dbReference>
<dbReference type="GO" id="GO:0016747">
    <property type="term" value="F:acyltransferase activity, transferring groups other than amino-acyl groups"/>
    <property type="evidence" value="ECO:0007669"/>
    <property type="project" value="InterPro"/>
</dbReference>
<protein>
    <submittedName>
        <fullName evidence="4">Acetyltransferase (GNAT) family protein</fullName>
    </submittedName>
</protein>
<dbReference type="AlphaFoldDB" id="A0A2T0S014"/>
<dbReference type="RefSeq" id="WP_106203494.1">
    <property type="nucleotide sequence ID" value="NZ_PVTD01000001.1"/>
</dbReference>
<dbReference type="InterPro" id="IPR016181">
    <property type="entry name" value="Acyl_CoA_acyltransferase"/>
</dbReference>
<dbReference type="SUPFAM" id="SSF55729">
    <property type="entry name" value="Acyl-CoA N-acyltransferases (Nat)"/>
    <property type="match status" value="1"/>
</dbReference>
<dbReference type="Proteomes" id="UP000239480">
    <property type="component" value="Unassembled WGS sequence"/>
</dbReference>
<dbReference type="PROSITE" id="PS51186">
    <property type="entry name" value="GNAT"/>
    <property type="match status" value="1"/>
</dbReference>
<gene>
    <name evidence="4" type="ORF">CLV78_101871</name>
</gene>
<accession>A0A2T0S014</accession>